<sequence length="589" mass="65691">MSNLSGARCLFVVALLLVGSGSAQECGRRKVNTNNLILHARAAVAGHWPWHACIMHHYQGTFTNVCGGSIIDKNTILTAAHCVLTPSGLMSVDLVSVEVGRIRLRIADQRTRAYEPDRFIVHPEYASNKVQHDIALIKLRTDIEMSDYIQPVCLWNRGPDLAQVERKFGSVIGFGLNENNEVSDYLREADIPVVDFATCLASNRVAFGAVLTSMMYCAGSGNGTSACNGDSGGGMFFEYDGVWYVRGLVSFIPGLNGQAKCDPYQYTVFTDVAKYLDWIQQKHKVQSFAANPVSALVKANPKLSQLNLDICGFNAYPFRSESEKPVFLNYPWIGVLEYAVERTREARTLCHCVLISEWYVLTAAHCVAGVSDKHKLLAVRLGDYDLSSRTDCFDIDDKRRCAPEVKLLPVGKIITHKQYDKATYGNDIALLRLRTKADVSQDNIKPICLPVTPKLRETLPNVYVQAGWFRNSSIMRRTAPTRQNGAKCREQYATEKIFVSSDDRHICAFQKYDLKGRCSFTASAAPLQVIQKIEGSDRYVLHGLLSFGSSKCLSDFPDVYTNVNGYMDWILDSLEGEKEPDDKIFFGDD</sequence>
<dbReference type="PROSITE" id="PS00134">
    <property type="entry name" value="TRYPSIN_HIS"/>
    <property type="match status" value="2"/>
</dbReference>
<keyword evidence="8" id="KW-0391">Immunity</keyword>
<dbReference type="GO" id="GO:0045087">
    <property type="term" value="P:innate immune response"/>
    <property type="evidence" value="ECO:0007669"/>
    <property type="project" value="UniProtKB-KW"/>
</dbReference>
<dbReference type="PANTHER" id="PTHR24260:SF136">
    <property type="entry name" value="GH08193P-RELATED"/>
    <property type="match status" value="1"/>
</dbReference>
<comment type="subcellular location">
    <subcellularLocation>
        <location evidence="1">Secreted</location>
    </subcellularLocation>
</comment>
<keyword evidence="10" id="KW-1015">Disulfide bond</keyword>
<dbReference type="Pfam" id="PF00089">
    <property type="entry name" value="Trypsin"/>
    <property type="match status" value="2"/>
</dbReference>
<organism evidence="15 16">
    <name type="scientific">Anopheles atroparvus</name>
    <name type="common">European mosquito</name>
    <dbReference type="NCBI Taxonomy" id="41427"/>
    <lineage>
        <taxon>Eukaryota</taxon>
        <taxon>Metazoa</taxon>
        <taxon>Ecdysozoa</taxon>
        <taxon>Arthropoda</taxon>
        <taxon>Hexapoda</taxon>
        <taxon>Insecta</taxon>
        <taxon>Pterygota</taxon>
        <taxon>Neoptera</taxon>
        <taxon>Endopterygota</taxon>
        <taxon>Diptera</taxon>
        <taxon>Nematocera</taxon>
        <taxon>Culicoidea</taxon>
        <taxon>Culicidae</taxon>
        <taxon>Anophelinae</taxon>
        <taxon>Anopheles</taxon>
    </lineage>
</organism>
<accession>A0AAG5CNU4</accession>
<evidence type="ECO:0000256" key="7">
    <source>
        <dbReference type="ARBA" id="ARBA00022825"/>
    </source>
</evidence>
<keyword evidence="16" id="KW-1185">Reference proteome</keyword>
<keyword evidence="3" id="KW-0399">Innate immunity</keyword>
<evidence type="ECO:0000256" key="2">
    <source>
        <dbReference type="ARBA" id="ARBA00022525"/>
    </source>
</evidence>
<dbReference type="FunFam" id="2.40.10.10:FF:000146">
    <property type="entry name" value="Serine protease 53"/>
    <property type="match status" value="1"/>
</dbReference>
<reference evidence="15" key="1">
    <citation type="submission" date="2024-04" db="UniProtKB">
        <authorList>
            <consortium name="EnsemblMetazoa"/>
        </authorList>
    </citation>
    <scope>IDENTIFICATION</scope>
    <source>
        <strain evidence="15">EBRO</strain>
    </source>
</reference>
<evidence type="ECO:0000313" key="16">
    <source>
        <dbReference type="Proteomes" id="UP000075880"/>
    </source>
</evidence>
<feature type="domain" description="Peptidase S1" evidence="14">
    <location>
        <begin position="37"/>
        <end position="284"/>
    </location>
</feature>
<dbReference type="SUPFAM" id="SSF50494">
    <property type="entry name" value="Trypsin-like serine proteases"/>
    <property type="match status" value="2"/>
</dbReference>
<evidence type="ECO:0000313" key="15">
    <source>
        <dbReference type="EnsemblMetazoa" id="ENSAATROPP000492"/>
    </source>
</evidence>
<keyword evidence="4" id="KW-0645">Protease</keyword>
<evidence type="ECO:0000256" key="10">
    <source>
        <dbReference type="ARBA" id="ARBA00023157"/>
    </source>
</evidence>
<keyword evidence="11" id="KW-0325">Glycoprotein</keyword>
<keyword evidence="2" id="KW-0964">Secreted</keyword>
<evidence type="ECO:0000256" key="12">
    <source>
        <dbReference type="ARBA" id="ARBA00024195"/>
    </source>
</evidence>
<dbReference type="GO" id="GO:0004252">
    <property type="term" value="F:serine-type endopeptidase activity"/>
    <property type="evidence" value="ECO:0007669"/>
    <property type="project" value="InterPro"/>
</dbReference>
<dbReference type="PANTHER" id="PTHR24260">
    <property type="match status" value="1"/>
</dbReference>
<feature type="domain" description="Peptidase S1" evidence="14">
    <location>
        <begin position="310"/>
        <end position="575"/>
    </location>
</feature>
<keyword evidence="9" id="KW-0865">Zymogen</keyword>
<dbReference type="InterPro" id="IPR009003">
    <property type="entry name" value="Peptidase_S1_PA"/>
</dbReference>
<feature type="signal peptide" evidence="13">
    <location>
        <begin position="1"/>
        <end position="23"/>
    </location>
</feature>
<evidence type="ECO:0000256" key="3">
    <source>
        <dbReference type="ARBA" id="ARBA00022588"/>
    </source>
</evidence>
<dbReference type="SMART" id="SM00020">
    <property type="entry name" value="Tryp_SPc"/>
    <property type="match status" value="2"/>
</dbReference>
<dbReference type="GO" id="GO:0005576">
    <property type="term" value="C:extracellular region"/>
    <property type="evidence" value="ECO:0007669"/>
    <property type="project" value="UniProtKB-SubCell"/>
</dbReference>
<keyword evidence="5 13" id="KW-0732">Signal</keyword>
<dbReference type="GO" id="GO:0006508">
    <property type="term" value="P:proteolysis"/>
    <property type="evidence" value="ECO:0007669"/>
    <property type="project" value="UniProtKB-KW"/>
</dbReference>
<dbReference type="CDD" id="cd00190">
    <property type="entry name" value="Tryp_SPc"/>
    <property type="match status" value="2"/>
</dbReference>
<keyword evidence="6" id="KW-0378">Hydrolase</keyword>
<evidence type="ECO:0000256" key="11">
    <source>
        <dbReference type="ARBA" id="ARBA00023180"/>
    </source>
</evidence>
<name>A0AAG5CNU4_ANOAO</name>
<comment type="similarity">
    <text evidence="12">Belongs to the peptidase S1 family. CLIP subfamily.</text>
</comment>
<dbReference type="InterPro" id="IPR018114">
    <property type="entry name" value="TRYPSIN_HIS"/>
</dbReference>
<dbReference type="Proteomes" id="UP000075880">
    <property type="component" value="Unassembled WGS sequence"/>
</dbReference>
<dbReference type="EnsemblMetazoa" id="ENSAATROPT000519">
    <property type="protein sequence ID" value="ENSAATROPP000492"/>
    <property type="gene ID" value="ENSAATROPG000423"/>
</dbReference>
<protein>
    <recommendedName>
        <fullName evidence="14">Peptidase S1 domain-containing protein</fullName>
    </recommendedName>
</protein>
<keyword evidence="7" id="KW-0720">Serine protease</keyword>
<dbReference type="InterPro" id="IPR043504">
    <property type="entry name" value="Peptidase_S1_PA_chymotrypsin"/>
</dbReference>
<evidence type="ECO:0000256" key="9">
    <source>
        <dbReference type="ARBA" id="ARBA00023145"/>
    </source>
</evidence>
<evidence type="ECO:0000256" key="13">
    <source>
        <dbReference type="SAM" id="SignalP"/>
    </source>
</evidence>
<evidence type="ECO:0000256" key="6">
    <source>
        <dbReference type="ARBA" id="ARBA00022801"/>
    </source>
</evidence>
<evidence type="ECO:0000256" key="8">
    <source>
        <dbReference type="ARBA" id="ARBA00022859"/>
    </source>
</evidence>
<dbReference type="Gene3D" id="2.40.10.10">
    <property type="entry name" value="Trypsin-like serine proteases"/>
    <property type="match status" value="4"/>
</dbReference>
<dbReference type="InterPro" id="IPR001314">
    <property type="entry name" value="Peptidase_S1A"/>
</dbReference>
<dbReference type="FunFam" id="2.40.10.10:FF:000028">
    <property type="entry name" value="Serine protease easter"/>
    <property type="match status" value="1"/>
</dbReference>
<evidence type="ECO:0000259" key="14">
    <source>
        <dbReference type="PROSITE" id="PS50240"/>
    </source>
</evidence>
<dbReference type="PROSITE" id="PS50240">
    <property type="entry name" value="TRYPSIN_DOM"/>
    <property type="match status" value="2"/>
</dbReference>
<evidence type="ECO:0000256" key="4">
    <source>
        <dbReference type="ARBA" id="ARBA00022670"/>
    </source>
</evidence>
<dbReference type="PRINTS" id="PR00722">
    <property type="entry name" value="CHYMOTRYPSIN"/>
</dbReference>
<evidence type="ECO:0000256" key="5">
    <source>
        <dbReference type="ARBA" id="ARBA00022729"/>
    </source>
</evidence>
<evidence type="ECO:0000256" key="1">
    <source>
        <dbReference type="ARBA" id="ARBA00004613"/>
    </source>
</evidence>
<dbReference type="InterPro" id="IPR051333">
    <property type="entry name" value="CLIP_Serine_Protease"/>
</dbReference>
<proteinExistence type="inferred from homology"/>
<dbReference type="InterPro" id="IPR001254">
    <property type="entry name" value="Trypsin_dom"/>
</dbReference>
<dbReference type="AlphaFoldDB" id="A0AAG5CNU4"/>
<feature type="chain" id="PRO_5042489091" description="Peptidase S1 domain-containing protein" evidence="13">
    <location>
        <begin position="24"/>
        <end position="589"/>
    </location>
</feature>